<feature type="compositionally biased region" description="Basic and acidic residues" evidence="7">
    <location>
        <begin position="32"/>
        <end position="60"/>
    </location>
</feature>
<dbReference type="OrthoDB" id="743270at2759"/>
<dbReference type="AlphaFoldDB" id="A0A9E7HZR3"/>
<keyword evidence="4 6" id="KW-0862">Zinc</keyword>
<dbReference type="PANTHER" id="PTHR31669">
    <property type="entry name" value="PROTEIN FAR1-RELATED SEQUENCE 10-RELATED"/>
    <property type="match status" value="1"/>
</dbReference>
<keyword evidence="3 5" id="KW-0863">Zinc-finger</keyword>
<dbReference type="Pfam" id="PF04434">
    <property type="entry name" value="SWIM"/>
    <property type="match status" value="1"/>
</dbReference>
<evidence type="ECO:0000256" key="7">
    <source>
        <dbReference type="SAM" id="MobiDB-lite"/>
    </source>
</evidence>
<dbReference type="InterPro" id="IPR007527">
    <property type="entry name" value="Znf_SWIM"/>
</dbReference>
<gene>
    <name evidence="9" type="ORF">MUK42_35650</name>
</gene>
<sequence>MDHVEHDENVREEEGSANEFTEDNDIAVGNELHNDKTSRDENGKEKEQFAVSDPRDKLEPRVGMEFDDDEQAYQFYNEYARRVGFSIRKQHLTKNKSGQVTFRRFVCYREGYYRNRPFDKDAKILRTDGRTGCNAHIGIKRLKSGKFCVHRFEPEHNHKLASSKKVHLLRSQRQADETQISRAHAAVMAGMAPKSTLNLLSNNVGSDKSKNYLHGFRQHEMKLGDAGAMLHYLQKKAAEDQRFYSAIQLDMRDQITNVFWADSRSKIDYEHFGDVLCLDMTYKPNGYDRPFVQFLGVNHHTQTVIFGAAFLYADTVESFKWLFETFKEAMHGKVPQLILTDEDSAIIKAKDEIWPNTMYRHCAWHIYTNAAKNLSYVFQATPSFATDLSKCLYDSEDEDEFVSEWERMLTQYNLTNNVWLSKQFEDRRKWALVYGREIFSADIKSALRSEHMHSILKTHLNAEKDLMSFFKVYERLVEDRRYNELQADIHASQSVFEVPLSRLLKQVASIYTPKVYEMFVKEFKLYVDCVIQCCGEDGNYYEVTNLEKQSKSNVRYDPAEDTLKCSCKKFEAIGILCSHAMKVLDYKNIKEIPEKYILKRWRKDVKDGVLINKYDGSNEIDPTVAIANRYASLGRVYLHIIAKGSKCQEAYDIAIEEAKKLARKVDLSLQNRAFDMSLSESSEDQLQDCVEVHAVRANKEAARLTNQGASSFRNNNKQRRQRRVLSAEERTIKKRGRKGQSDDGLAGSVASTPARTQPLLAVSSNQYDHWPSVRCLSLQYPSNGQVTSWNHWFPIHHNDHLELSISCIRMNLLVSCFPNHQLGVLFRLNLQIAVENTKDMYISLIGLREVSQYLSQDAFQENVNSRNALPNAGEFGRMTYRRSRLSSPHHFVIPVRSREQLASVS</sequence>
<comment type="function">
    <text evidence="6">Putative transcription activator involved in regulating light control of development.</text>
</comment>
<name>A0A9E7HZR3_9LILI</name>
<evidence type="ECO:0000256" key="3">
    <source>
        <dbReference type="ARBA" id="ARBA00022771"/>
    </source>
</evidence>
<dbReference type="GO" id="GO:0006355">
    <property type="term" value="P:regulation of DNA-templated transcription"/>
    <property type="evidence" value="ECO:0007669"/>
    <property type="project" value="UniProtKB-UniRule"/>
</dbReference>
<evidence type="ECO:0000256" key="1">
    <source>
        <dbReference type="ARBA" id="ARBA00005889"/>
    </source>
</evidence>
<evidence type="ECO:0000259" key="8">
    <source>
        <dbReference type="PROSITE" id="PS50966"/>
    </source>
</evidence>
<reference evidence="9" key="1">
    <citation type="submission" date="2022-05" db="EMBL/GenBank/DDBJ databases">
        <title>The Musa troglodytarum L. genome provides insights into the mechanism of non-climacteric behaviour and enrichment of carotenoids.</title>
        <authorList>
            <person name="Wang J."/>
        </authorList>
    </citation>
    <scope>NUCLEOTIDE SEQUENCE</scope>
    <source>
        <tissue evidence="9">Leaf</tissue>
    </source>
</reference>
<dbReference type="GO" id="GO:0005634">
    <property type="term" value="C:nucleus"/>
    <property type="evidence" value="ECO:0007669"/>
    <property type="project" value="UniProtKB-SubCell"/>
</dbReference>
<dbReference type="EMBL" id="CP097511">
    <property type="protein sequence ID" value="URE43020.1"/>
    <property type="molecule type" value="Genomic_DNA"/>
</dbReference>
<evidence type="ECO:0000313" key="9">
    <source>
        <dbReference type="EMBL" id="URE43020.1"/>
    </source>
</evidence>
<evidence type="ECO:0000256" key="5">
    <source>
        <dbReference type="PROSITE-ProRule" id="PRU00325"/>
    </source>
</evidence>
<dbReference type="SMART" id="SM00575">
    <property type="entry name" value="ZnF_PMZ"/>
    <property type="match status" value="1"/>
</dbReference>
<dbReference type="InterPro" id="IPR006564">
    <property type="entry name" value="Znf_PMZ"/>
</dbReference>
<dbReference type="Pfam" id="PF10551">
    <property type="entry name" value="MULE"/>
    <property type="match status" value="1"/>
</dbReference>
<dbReference type="Proteomes" id="UP001055439">
    <property type="component" value="Chromosome 9"/>
</dbReference>
<dbReference type="GO" id="GO:0008270">
    <property type="term" value="F:zinc ion binding"/>
    <property type="evidence" value="ECO:0007669"/>
    <property type="project" value="UniProtKB-UniRule"/>
</dbReference>
<dbReference type="InterPro" id="IPR004330">
    <property type="entry name" value="FAR1_DNA_bnd_dom"/>
</dbReference>
<feature type="region of interest" description="Disordered" evidence="7">
    <location>
        <begin position="705"/>
        <end position="750"/>
    </location>
</feature>
<dbReference type="InterPro" id="IPR018289">
    <property type="entry name" value="MULE_transposase_dom"/>
</dbReference>
<evidence type="ECO:0000256" key="6">
    <source>
        <dbReference type="RuleBase" id="RU367018"/>
    </source>
</evidence>
<dbReference type="PANTHER" id="PTHR31669:SF162">
    <property type="entry name" value="PROTEIN FAR1-RELATED SEQUENCE"/>
    <property type="match status" value="1"/>
</dbReference>
<feature type="domain" description="SWIM-type" evidence="8">
    <location>
        <begin position="550"/>
        <end position="588"/>
    </location>
</feature>
<protein>
    <recommendedName>
        <fullName evidence="6">Protein FAR1-RELATED SEQUENCE</fullName>
    </recommendedName>
</protein>
<dbReference type="InterPro" id="IPR031052">
    <property type="entry name" value="FHY3/FAR1"/>
</dbReference>
<feature type="region of interest" description="Disordered" evidence="7">
    <location>
        <begin position="1"/>
        <end position="60"/>
    </location>
</feature>
<comment type="similarity">
    <text evidence="1 6">Belongs to the FHY3/FAR1 family.</text>
</comment>
<comment type="subcellular location">
    <subcellularLocation>
        <location evidence="6">Nucleus</location>
    </subcellularLocation>
</comment>
<organism evidence="9 10">
    <name type="scientific">Musa troglodytarum</name>
    <name type="common">fe'i banana</name>
    <dbReference type="NCBI Taxonomy" id="320322"/>
    <lineage>
        <taxon>Eukaryota</taxon>
        <taxon>Viridiplantae</taxon>
        <taxon>Streptophyta</taxon>
        <taxon>Embryophyta</taxon>
        <taxon>Tracheophyta</taxon>
        <taxon>Spermatophyta</taxon>
        <taxon>Magnoliopsida</taxon>
        <taxon>Liliopsida</taxon>
        <taxon>Zingiberales</taxon>
        <taxon>Musaceae</taxon>
        <taxon>Musa</taxon>
    </lineage>
</organism>
<proteinExistence type="inferred from homology"/>
<evidence type="ECO:0000313" key="10">
    <source>
        <dbReference type="Proteomes" id="UP001055439"/>
    </source>
</evidence>
<evidence type="ECO:0000256" key="2">
    <source>
        <dbReference type="ARBA" id="ARBA00022723"/>
    </source>
</evidence>
<dbReference type="PROSITE" id="PS50966">
    <property type="entry name" value="ZF_SWIM"/>
    <property type="match status" value="1"/>
</dbReference>
<dbReference type="Pfam" id="PF03101">
    <property type="entry name" value="FAR1"/>
    <property type="match status" value="1"/>
</dbReference>
<evidence type="ECO:0000256" key="4">
    <source>
        <dbReference type="ARBA" id="ARBA00022833"/>
    </source>
</evidence>
<keyword evidence="6" id="KW-0539">Nucleus</keyword>
<accession>A0A9E7HZR3</accession>
<keyword evidence="2 6" id="KW-0479">Metal-binding</keyword>
<keyword evidence="10" id="KW-1185">Reference proteome</keyword>
<feature type="compositionally biased region" description="Basic and acidic residues" evidence="7">
    <location>
        <begin position="1"/>
        <end position="14"/>
    </location>
</feature>